<dbReference type="GO" id="GO:0004519">
    <property type="term" value="F:endonuclease activity"/>
    <property type="evidence" value="ECO:0007669"/>
    <property type="project" value="UniProtKB-KW"/>
</dbReference>
<evidence type="ECO:0000313" key="2">
    <source>
        <dbReference type="Proteomes" id="UP001238973"/>
    </source>
</evidence>
<keyword evidence="1" id="KW-0255">Endonuclease</keyword>
<keyword evidence="1" id="KW-0540">Nuclease</keyword>
<comment type="caution">
    <text evidence="1">The sequence shown here is derived from an EMBL/GenBank/DDBJ whole genome shotgun (WGS) entry which is preliminary data.</text>
</comment>
<accession>A0AAJ1QLR9</accession>
<dbReference type="InterPro" id="IPR003615">
    <property type="entry name" value="HNH_nuc"/>
</dbReference>
<evidence type="ECO:0000313" key="1">
    <source>
        <dbReference type="EMBL" id="MDM5283701.1"/>
    </source>
</evidence>
<dbReference type="Proteomes" id="UP001238973">
    <property type="component" value="Unassembled WGS sequence"/>
</dbReference>
<reference evidence="1" key="1">
    <citation type="submission" date="2023-06" db="EMBL/GenBank/DDBJ databases">
        <title>Comparative genomics of Bacillaceae isolates and their secondary metabolite potential.</title>
        <authorList>
            <person name="Song L."/>
            <person name="Nielsen L.J."/>
            <person name="Mohite O."/>
            <person name="Xu X."/>
            <person name="Weber T."/>
            <person name="Kovacs A.T."/>
        </authorList>
    </citation>
    <scope>NUCLEOTIDE SEQUENCE</scope>
    <source>
        <strain evidence="1">G1S1</strain>
    </source>
</reference>
<proteinExistence type="predicted"/>
<dbReference type="RefSeq" id="WP_289349507.1">
    <property type="nucleotide sequence ID" value="NZ_JAUCFI010000003.1"/>
</dbReference>
<gene>
    <name evidence="1" type="ORF">QUF85_10310</name>
</gene>
<dbReference type="EMBL" id="JAUCFI010000003">
    <property type="protein sequence ID" value="MDM5283701.1"/>
    <property type="molecule type" value="Genomic_DNA"/>
</dbReference>
<name>A0AAJ1QLR9_9BACI</name>
<keyword evidence="1" id="KW-0378">Hydrolase</keyword>
<organism evidence="1 2">
    <name type="scientific">Peribacillus frigoritolerans</name>
    <dbReference type="NCBI Taxonomy" id="450367"/>
    <lineage>
        <taxon>Bacteria</taxon>
        <taxon>Bacillati</taxon>
        <taxon>Bacillota</taxon>
        <taxon>Bacilli</taxon>
        <taxon>Bacillales</taxon>
        <taxon>Bacillaceae</taxon>
        <taxon>Peribacillus</taxon>
    </lineage>
</organism>
<dbReference type="CDD" id="cd00085">
    <property type="entry name" value="HNHc"/>
    <property type="match status" value="1"/>
</dbReference>
<dbReference type="AlphaFoldDB" id="A0AAJ1QLR9"/>
<sequence length="322" mass="36659">MKKIIGVLLAVVFVLSTLFPFIGGDSVSAATGQGFKVSSPEVVKETVYEDLAVNKNGTTRSLSAKESREIQKLAKKEYFKNQKKNTIYTKKGQSNLNNKGMAAKAKKPVNYVRVAHETVYNGTKGTITMSSRIDAMTGEKPVVIWTGAKLYRSNDQYGKYRLVDKFDTEWRGSELKVGKKTSKTYNNKTTNFYQSHHKTTVGWNKVGTRTNEGVTEEVLVNKKTVPYPEITNLDNNTSMWIPTKANIPVVPLKDRTKRKSGLAKTYKNWYIKEYGDPKWDWTQIHVHHEKPLEYGGTNSMSNLFALPKDFHIKEVTPWWRAY</sequence>
<protein>
    <submittedName>
        <fullName evidence="1">HNH endonuclease signature motif containing protein</fullName>
    </submittedName>
</protein>